<proteinExistence type="predicted"/>
<feature type="region of interest" description="Disordered" evidence="1">
    <location>
        <begin position="73"/>
        <end position="95"/>
    </location>
</feature>
<evidence type="ECO:0000313" key="3">
    <source>
        <dbReference type="EMBL" id="UOF02312.1"/>
    </source>
</evidence>
<feature type="chain" id="PRO_5047390019" description="CsbD family protein" evidence="2">
    <location>
        <begin position="21"/>
        <end position="95"/>
    </location>
</feature>
<feature type="region of interest" description="Disordered" evidence="1">
    <location>
        <begin position="25"/>
        <end position="54"/>
    </location>
</feature>
<feature type="compositionally biased region" description="Basic residues" evidence="1">
    <location>
        <begin position="41"/>
        <end position="54"/>
    </location>
</feature>
<evidence type="ECO:0000313" key="4">
    <source>
        <dbReference type="Proteomes" id="UP000830116"/>
    </source>
</evidence>
<evidence type="ECO:0000256" key="2">
    <source>
        <dbReference type="SAM" id="SignalP"/>
    </source>
</evidence>
<gene>
    <name evidence="3" type="ORF">MNR06_05025</name>
</gene>
<name>A0ABY4CEJ5_9BACT</name>
<accession>A0ABY4CEJ5</accession>
<keyword evidence="4" id="KW-1185">Reference proteome</keyword>
<reference evidence="3" key="1">
    <citation type="submission" date="2022-03" db="EMBL/GenBank/DDBJ databases">
        <title>Genome Identification and Characterization of new species Bdellovibrio reynosense LBG001 sp. nov. from a Mexico soil sample.</title>
        <authorList>
            <person name="Camilli A."/>
            <person name="Ajao Y."/>
            <person name="Guo X."/>
        </authorList>
    </citation>
    <scope>NUCLEOTIDE SEQUENCE</scope>
    <source>
        <strain evidence="3">LBG001</strain>
    </source>
</reference>
<dbReference type="EMBL" id="CP093442">
    <property type="protein sequence ID" value="UOF02312.1"/>
    <property type="molecule type" value="Genomic_DNA"/>
</dbReference>
<feature type="compositionally biased region" description="Basic and acidic residues" evidence="1">
    <location>
        <begin position="25"/>
        <end position="40"/>
    </location>
</feature>
<feature type="compositionally biased region" description="Basic and acidic residues" evidence="1">
    <location>
        <begin position="76"/>
        <end position="95"/>
    </location>
</feature>
<sequence>MKFIMMAMIATLAFAPVSYADDTVGDKTESTMDSATDKMKSAGRKTKRMAKKGAHRVEEAVCMEGDLECAAKKAGNRVEEGKDTTVDKVKDKTGY</sequence>
<protein>
    <recommendedName>
        <fullName evidence="5">CsbD family protein</fullName>
    </recommendedName>
</protein>
<dbReference type="RefSeq" id="WP_243539466.1">
    <property type="nucleotide sequence ID" value="NZ_CP093442.1"/>
</dbReference>
<evidence type="ECO:0008006" key="5">
    <source>
        <dbReference type="Google" id="ProtNLM"/>
    </source>
</evidence>
<organism evidence="3 4">
    <name type="scientific">Bdellovibrio reynosensis</name>
    <dbReference type="NCBI Taxonomy" id="2835041"/>
    <lineage>
        <taxon>Bacteria</taxon>
        <taxon>Pseudomonadati</taxon>
        <taxon>Bdellovibrionota</taxon>
        <taxon>Bdellovibrionia</taxon>
        <taxon>Bdellovibrionales</taxon>
        <taxon>Pseudobdellovibrionaceae</taxon>
        <taxon>Bdellovibrio</taxon>
    </lineage>
</organism>
<evidence type="ECO:0000256" key="1">
    <source>
        <dbReference type="SAM" id="MobiDB-lite"/>
    </source>
</evidence>
<keyword evidence="2" id="KW-0732">Signal</keyword>
<dbReference type="Proteomes" id="UP000830116">
    <property type="component" value="Chromosome"/>
</dbReference>
<feature type="signal peptide" evidence="2">
    <location>
        <begin position="1"/>
        <end position="20"/>
    </location>
</feature>